<accession>A0A4S4BWP1</accession>
<evidence type="ECO:0000313" key="1">
    <source>
        <dbReference type="EMBL" id="THF79603.1"/>
    </source>
</evidence>
<name>A0A4S4BWP1_9BACL</name>
<sequence>MQQQQQPSGSGVTVQQKATYFMGRPVGISFRNGTGASGILCNVQNGQLSLLQYLYHSQFATFHYPLTDIADVLPYPTCG</sequence>
<dbReference type="Proteomes" id="UP000310636">
    <property type="component" value="Unassembled WGS sequence"/>
</dbReference>
<dbReference type="AlphaFoldDB" id="A0A4S4BWP1"/>
<organism evidence="1 2">
    <name type="scientific">Cohnella fermenti</name>
    <dbReference type="NCBI Taxonomy" id="2565925"/>
    <lineage>
        <taxon>Bacteria</taxon>
        <taxon>Bacillati</taxon>
        <taxon>Bacillota</taxon>
        <taxon>Bacilli</taxon>
        <taxon>Bacillales</taxon>
        <taxon>Paenibacillaceae</taxon>
        <taxon>Cohnella</taxon>
    </lineage>
</organism>
<protein>
    <submittedName>
        <fullName evidence="1">Uncharacterized protein</fullName>
    </submittedName>
</protein>
<dbReference type="EMBL" id="SSOB01000013">
    <property type="protein sequence ID" value="THF79603.1"/>
    <property type="molecule type" value="Genomic_DNA"/>
</dbReference>
<evidence type="ECO:0000313" key="2">
    <source>
        <dbReference type="Proteomes" id="UP000310636"/>
    </source>
</evidence>
<proteinExistence type="predicted"/>
<comment type="caution">
    <text evidence="1">The sequence shown here is derived from an EMBL/GenBank/DDBJ whole genome shotgun (WGS) entry which is preliminary data.</text>
</comment>
<dbReference type="OrthoDB" id="1911337at2"/>
<gene>
    <name evidence="1" type="ORF">E6C55_12270</name>
</gene>
<reference evidence="1 2" key="1">
    <citation type="submission" date="2019-04" db="EMBL/GenBank/DDBJ databases">
        <title>Cohnella sp. nov. isolated from preserved vegetables.</title>
        <authorList>
            <person name="Lin S.-Y."/>
            <person name="Hung M.-H."/>
            <person name="Young C.-C."/>
        </authorList>
    </citation>
    <scope>NUCLEOTIDE SEQUENCE [LARGE SCALE GENOMIC DNA]</scope>
    <source>
        <strain evidence="1 2">CC-MHH1044</strain>
    </source>
</reference>
<keyword evidence="2" id="KW-1185">Reference proteome</keyword>